<accession>A0A844G189</accession>
<dbReference type="InterPro" id="IPR050583">
    <property type="entry name" value="Mycobacterial_A85_antigen"/>
</dbReference>
<dbReference type="Gene3D" id="3.40.50.1820">
    <property type="entry name" value="alpha/beta hydrolase"/>
    <property type="match status" value="1"/>
</dbReference>
<dbReference type="GO" id="GO:0016747">
    <property type="term" value="F:acyltransferase activity, transferring groups other than amino-acyl groups"/>
    <property type="evidence" value="ECO:0007669"/>
    <property type="project" value="TreeGrafter"/>
</dbReference>
<protein>
    <submittedName>
        <fullName evidence="1">Esterase family protein</fullName>
    </submittedName>
</protein>
<gene>
    <name evidence="1" type="ORF">FYJ85_04355</name>
</gene>
<dbReference type="PANTHER" id="PTHR48098:SF1">
    <property type="entry name" value="DIACYLGLYCEROL ACYLTRANSFERASE_MYCOLYLTRANSFERASE AG85A"/>
    <property type="match status" value="1"/>
</dbReference>
<dbReference type="AlphaFoldDB" id="A0A844G189"/>
<proteinExistence type="predicted"/>
<dbReference type="Pfam" id="PF00756">
    <property type="entry name" value="Esterase"/>
    <property type="match status" value="1"/>
</dbReference>
<comment type="caution">
    <text evidence="1">The sequence shown here is derived from an EMBL/GenBank/DDBJ whole genome shotgun (WGS) entry which is preliminary data.</text>
</comment>
<dbReference type="InterPro" id="IPR029058">
    <property type="entry name" value="AB_hydrolase_fold"/>
</dbReference>
<sequence>MAFLQCEFHSDVLGRACSMNVLIPQKAATQIGMDSAGASGRAEYPVLYLLHGLSDNHSIWMRRTSIERYAAAYGLVVVMPSGERGFYTDMAAGYRYWTMLSEELPQIVRNLFPVSAKREETFAAGLSMGGYGALKLALRCPERFAGAVALSPVTDPRGWFEGHERDGMREELERIFGSAERIVSNGDDLFTLSDRLMKSDAPKPRLMQVCGSEDGLLPENHRFRDHMRRIGYPDYRYVEDAGTHNWEFWDHYIQDGLRFLLGEREK</sequence>
<dbReference type="SUPFAM" id="SSF53474">
    <property type="entry name" value="alpha/beta-Hydrolases"/>
    <property type="match status" value="1"/>
</dbReference>
<dbReference type="EMBL" id="VUNS01000003">
    <property type="protein sequence ID" value="MST96279.1"/>
    <property type="molecule type" value="Genomic_DNA"/>
</dbReference>
<keyword evidence="2" id="KW-1185">Reference proteome</keyword>
<dbReference type="Proteomes" id="UP000435649">
    <property type="component" value="Unassembled WGS sequence"/>
</dbReference>
<dbReference type="PANTHER" id="PTHR48098">
    <property type="entry name" value="ENTEROCHELIN ESTERASE-RELATED"/>
    <property type="match status" value="1"/>
</dbReference>
<evidence type="ECO:0000313" key="2">
    <source>
        <dbReference type="Proteomes" id="UP000435649"/>
    </source>
</evidence>
<evidence type="ECO:0000313" key="1">
    <source>
        <dbReference type="EMBL" id="MST96279.1"/>
    </source>
</evidence>
<dbReference type="RefSeq" id="WP_154417103.1">
    <property type="nucleotide sequence ID" value="NZ_CALXOB010000006.1"/>
</dbReference>
<reference evidence="1 2" key="1">
    <citation type="submission" date="2019-08" db="EMBL/GenBank/DDBJ databases">
        <title>In-depth cultivation of the pig gut microbiome towards novel bacterial diversity and tailored functional studies.</title>
        <authorList>
            <person name="Wylensek D."/>
            <person name="Hitch T.C.A."/>
            <person name="Clavel T."/>
        </authorList>
    </citation>
    <scope>NUCLEOTIDE SEQUENCE [LARGE SCALE GENOMIC DNA]</scope>
    <source>
        <strain evidence="1 2">BBE-744-WT-12</strain>
    </source>
</reference>
<name>A0A844G189_9BACT</name>
<dbReference type="InterPro" id="IPR000801">
    <property type="entry name" value="Esterase-like"/>
</dbReference>
<organism evidence="1 2">
    <name type="scientific">Victivallis lenta</name>
    <dbReference type="NCBI Taxonomy" id="2606640"/>
    <lineage>
        <taxon>Bacteria</taxon>
        <taxon>Pseudomonadati</taxon>
        <taxon>Lentisphaerota</taxon>
        <taxon>Lentisphaeria</taxon>
        <taxon>Victivallales</taxon>
        <taxon>Victivallaceae</taxon>
        <taxon>Victivallis</taxon>
    </lineage>
</organism>